<dbReference type="PANTHER" id="PTHR30204">
    <property type="entry name" value="REDOX-CYCLING DRUG-SENSING TRANSCRIPTIONAL ACTIVATOR SOXR"/>
    <property type="match status" value="1"/>
</dbReference>
<dbReference type="PROSITE" id="PS50937">
    <property type="entry name" value="HTH_MERR_2"/>
    <property type="match status" value="1"/>
</dbReference>
<dbReference type="PANTHER" id="PTHR30204:SF97">
    <property type="entry name" value="MERR FAMILY REGULATORY PROTEIN"/>
    <property type="match status" value="1"/>
</dbReference>
<accession>A0A1C4Y8T4</accession>
<dbReference type="PROSITE" id="PS00552">
    <property type="entry name" value="HTH_MERR_1"/>
    <property type="match status" value="1"/>
</dbReference>
<dbReference type="PRINTS" id="PR00040">
    <property type="entry name" value="HTHMERR"/>
</dbReference>
<evidence type="ECO:0000313" key="4">
    <source>
        <dbReference type="EMBL" id="SCF17114.1"/>
    </source>
</evidence>
<dbReference type="SUPFAM" id="SSF46955">
    <property type="entry name" value="Putative DNA-binding domain"/>
    <property type="match status" value="1"/>
</dbReference>
<dbReference type="InterPro" id="IPR000551">
    <property type="entry name" value="MerR-type_HTH_dom"/>
</dbReference>
<sequence length="149" mass="15842">MRIGELAARTGVSVRALRYYEEQNLLASDRSAGGQRRYPESAVERVQWIQRLYGAGLPSRMVLELLPCVFTPGSDTGPSMLGKMMAERDRIDGKVADLVTTRDKLDGLIAAAREYIGEGSVAGPSPAAESRTGQPTRAHGGPSGGAGQP</sequence>
<dbReference type="AlphaFoldDB" id="A0A1C4Y8T4"/>
<dbReference type="Pfam" id="PF13411">
    <property type="entry name" value="MerR_1"/>
    <property type="match status" value="1"/>
</dbReference>
<reference evidence="5" key="1">
    <citation type="submission" date="2016-06" db="EMBL/GenBank/DDBJ databases">
        <authorList>
            <person name="Varghese N."/>
            <person name="Submissions Spin"/>
        </authorList>
    </citation>
    <scope>NUCLEOTIDE SEQUENCE [LARGE SCALE GENOMIC DNA]</scope>
    <source>
        <strain evidence="5">DSM 44830</strain>
    </source>
</reference>
<dbReference type="InterPro" id="IPR009061">
    <property type="entry name" value="DNA-bd_dom_put_sf"/>
</dbReference>
<evidence type="ECO:0000256" key="2">
    <source>
        <dbReference type="SAM" id="MobiDB-lite"/>
    </source>
</evidence>
<dbReference type="OrthoDB" id="3824912at2"/>
<dbReference type="Gene3D" id="1.10.1660.10">
    <property type="match status" value="1"/>
</dbReference>
<gene>
    <name evidence="4" type="ORF">GA0070564_103630</name>
</gene>
<dbReference type="CDD" id="cd01282">
    <property type="entry name" value="HTH_MerR-like_sg3"/>
    <property type="match status" value="1"/>
</dbReference>
<organism evidence="4 5">
    <name type="scientific">Micromonospora mirobrigensis</name>
    <dbReference type="NCBI Taxonomy" id="262898"/>
    <lineage>
        <taxon>Bacteria</taxon>
        <taxon>Bacillati</taxon>
        <taxon>Actinomycetota</taxon>
        <taxon>Actinomycetes</taxon>
        <taxon>Micromonosporales</taxon>
        <taxon>Micromonosporaceae</taxon>
        <taxon>Micromonospora</taxon>
    </lineage>
</organism>
<evidence type="ECO:0000259" key="3">
    <source>
        <dbReference type="PROSITE" id="PS50937"/>
    </source>
</evidence>
<keyword evidence="1 4" id="KW-0238">DNA-binding</keyword>
<name>A0A1C4Y8T4_9ACTN</name>
<evidence type="ECO:0000313" key="5">
    <source>
        <dbReference type="Proteomes" id="UP000199504"/>
    </source>
</evidence>
<dbReference type="Proteomes" id="UP000199504">
    <property type="component" value="Unassembled WGS sequence"/>
</dbReference>
<dbReference type="RefSeq" id="WP_091608911.1">
    <property type="nucleotide sequence ID" value="NZ_FMCX01000003.1"/>
</dbReference>
<evidence type="ECO:0000256" key="1">
    <source>
        <dbReference type="ARBA" id="ARBA00023125"/>
    </source>
</evidence>
<dbReference type="SMART" id="SM00422">
    <property type="entry name" value="HTH_MERR"/>
    <property type="match status" value="1"/>
</dbReference>
<keyword evidence="5" id="KW-1185">Reference proteome</keyword>
<dbReference type="GO" id="GO:0003677">
    <property type="term" value="F:DNA binding"/>
    <property type="evidence" value="ECO:0007669"/>
    <property type="project" value="UniProtKB-KW"/>
</dbReference>
<feature type="domain" description="HTH merR-type" evidence="3">
    <location>
        <begin position="1"/>
        <end position="68"/>
    </location>
</feature>
<dbReference type="EMBL" id="FMCX01000003">
    <property type="protein sequence ID" value="SCF17114.1"/>
    <property type="molecule type" value="Genomic_DNA"/>
</dbReference>
<protein>
    <submittedName>
        <fullName evidence="4">DNA-binding transcriptional regulator, MerR family</fullName>
    </submittedName>
</protein>
<feature type="region of interest" description="Disordered" evidence="2">
    <location>
        <begin position="119"/>
        <end position="149"/>
    </location>
</feature>
<dbReference type="InterPro" id="IPR047057">
    <property type="entry name" value="MerR_fam"/>
</dbReference>
<dbReference type="GO" id="GO:0003700">
    <property type="term" value="F:DNA-binding transcription factor activity"/>
    <property type="evidence" value="ECO:0007669"/>
    <property type="project" value="InterPro"/>
</dbReference>
<proteinExistence type="predicted"/>
<dbReference type="STRING" id="262898.GA0070564_103630"/>